<dbReference type="InterPro" id="IPR036928">
    <property type="entry name" value="AS_sf"/>
</dbReference>
<evidence type="ECO:0000313" key="1">
    <source>
        <dbReference type="EMBL" id="ETJ25642.1"/>
    </source>
</evidence>
<gene>
    <name evidence="1" type="ORF">Q604_UNBC17717G0001</name>
</gene>
<dbReference type="AlphaFoldDB" id="W1X5G3"/>
<keyword evidence="1" id="KW-0808">Transferase</keyword>
<sequence length="49" mass="5641">MEFSNYKAHELKEIIAKKEASVEEVTKAHLDKIENTDSKVDAFLYVAKE</sequence>
<accession>W1X5G3</accession>
<dbReference type="GO" id="GO:0016740">
    <property type="term" value="F:transferase activity"/>
    <property type="evidence" value="ECO:0007669"/>
    <property type="project" value="UniProtKB-KW"/>
</dbReference>
<dbReference type="SUPFAM" id="SSF75304">
    <property type="entry name" value="Amidase signature (AS) enzymes"/>
    <property type="match status" value="1"/>
</dbReference>
<feature type="non-terminal residue" evidence="1">
    <location>
        <position position="49"/>
    </location>
</feature>
<organism evidence="1">
    <name type="scientific">human gut metagenome</name>
    <dbReference type="NCBI Taxonomy" id="408170"/>
    <lineage>
        <taxon>unclassified sequences</taxon>
        <taxon>metagenomes</taxon>
        <taxon>organismal metagenomes</taxon>
    </lineage>
</organism>
<name>W1X5G3_9ZZZZ</name>
<comment type="caution">
    <text evidence="1">The sequence shown here is derived from an EMBL/GenBank/DDBJ whole genome shotgun (WGS) entry which is preliminary data.</text>
</comment>
<dbReference type="EMBL" id="AZMM01017717">
    <property type="protein sequence ID" value="ETJ25642.1"/>
    <property type="molecule type" value="Genomic_DNA"/>
</dbReference>
<protein>
    <submittedName>
        <fullName evidence="1">Glutamyl-tRNA(Gln) amidotransferase subunit A</fullName>
    </submittedName>
</protein>
<reference evidence="1" key="1">
    <citation type="submission" date="2013-12" db="EMBL/GenBank/DDBJ databases">
        <title>A Varibaculum cambriense genome reconstructed from a premature infant gut community with otherwise low bacterial novelty that shifts toward anaerobic metabolism during the third week of life.</title>
        <authorList>
            <person name="Brown C.T."/>
            <person name="Sharon I."/>
            <person name="Thomas B.C."/>
            <person name="Castelle C.J."/>
            <person name="Morowitz M.J."/>
            <person name="Banfield J.F."/>
        </authorList>
    </citation>
    <scope>NUCLEOTIDE SEQUENCE</scope>
</reference>
<proteinExistence type="predicted"/>